<evidence type="ECO:0000256" key="1">
    <source>
        <dbReference type="SAM" id="MobiDB-lite"/>
    </source>
</evidence>
<name>A0A1A7X5V2_9TELE</name>
<evidence type="ECO:0000313" key="2">
    <source>
        <dbReference type="EMBL" id="SBP13426.1"/>
    </source>
</evidence>
<protein>
    <submittedName>
        <fullName evidence="2">Uncharacterized protein</fullName>
    </submittedName>
</protein>
<sequence>MLVYIVADACLHSLREGRRRRDGSLRLQSRSDRSADQQ</sequence>
<feature type="non-terminal residue" evidence="2">
    <location>
        <position position="38"/>
    </location>
</feature>
<organism evidence="2">
    <name type="scientific">Iconisemion striatum</name>
    <dbReference type="NCBI Taxonomy" id="60296"/>
    <lineage>
        <taxon>Eukaryota</taxon>
        <taxon>Metazoa</taxon>
        <taxon>Chordata</taxon>
        <taxon>Craniata</taxon>
        <taxon>Vertebrata</taxon>
        <taxon>Euteleostomi</taxon>
        <taxon>Actinopterygii</taxon>
        <taxon>Neopterygii</taxon>
        <taxon>Teleostei</taxon>
        <taxon>Neoteleostei</taxon>
        <taxon>Acanthomorphata</taxon>
        <taxon>Ovalentaria</taxon>
        <taxon>Atherinomorphae</taxon>
        <taxon>Cyprinodontiformes</taxon>
        <taxon>Nothobranchiidae</taxon>
        <taxon>Iconisemion</taxon>
    </lineage>
</organism>
<gene>
    <name evidence="2" type="primary">CU694385.1</name>
</gene>
<dbReference type="AlphaFoldDB" id="A0A1A7X5V2"/>
<feature type="region of interest" description="Disordered" evidence="1">
    <location>
        <begin position="19"/>
        <end position="38"/>
    </location>
</feature>
<proteinExistence type="predicted"/>
<reference evidence="2" key="2">
    <citation type="submission" date="2016-06" db="EMBL/GenBank/DDBJ databases">
        <title>The genome of a short-lived fish provides insights into sex chromosome evolution and the genetic control of aging.</title>
        <authorList>
            <person name="Reichwald K."/>
            <person name="Felder M."/>
            <person name="Petzold A."/>
            <person name="Koch P."/>
            <person name="Groth M."/>
            <person name="Platzer M."/>
        </authorList>
    </citation>
    <scope>NUCLEOTIDE SEQUENCE</scope>
    <source>
        <tissue evidence="2">Brain</tissue>
    </source>
</reference>
<feature type="compositionally biased region" description="Basic and acidic residues" evidence="1">
    <location>
        <begin position="29"/>
        <end position="38"/>
    </location>
</feature>
<dbReference type="EMBL" id="HADW01012026">
    <property type="protein sequence ID" value="SBP13426.1"/>
    <property type="molecule type" value="Transcribed_RNA"/>
</dbReference>
<accession>A0A1A7X5V2</accession>
<reference evidence="2" key="1">
    <citation type="submission" date="2016-05" db="EMBL/GenBank/DDBJ databases">
        <authorList>
            <person name="Lavstsen T."/>
            <person name="Jespersen J.S."/>
        </authorList>
    </citation>
    <scope>NUCLEOTIDE SEQUENCE</scope>
    <source>
        <tissue evidence="2">Brain</tissue>
    </source>
</reference>